<dbReference type="OrthoDB" id="2393824at2759"/>
<dbReference type="EMBL" id="KV425955">
    <property type="protein sequence ID" value="KZV95577.1"/>
    <property type="molecule type" value="Genomic_DNA"/>
</dbReference>
<feature type="region of interest" description="Disordered" evidence="1">
    <location>
        <begin position="141"/>
        <end position="186"/>
    </location>
</feature>
<feature type="compositionally biased region" description="Polar residues" evidence="1">
    <location>
        <begin position="143"/>
        <end position="153"/>
    </location>
</feature>
<evidence type="ECO:0000256" key="1">
    <source>
        <dbReference type="SAM" id="MobiDB-lite"/>
    </source>
</evidence>
<keyword evidence="3" id="KW-1185">Reference proteome</keyword>
<reference evidence="2 3" key="1">
    <citation type="journal article" date="2016" name="Mol. Biol. Evol.">
        <title>Comparative Genomics of Early-Diverging Mushroom-Forming Fungi Provides Insights into the Origins of Lignocellulose Decay Capabilities.</title>
        <authorList>
            <person name="Nagy L.G."/>
            <person name="Riley R."/>
            <person name="Tritt A."/>
            <person name="Adam C."/>
            <person name="Daum C."/>
            <person name="Floudas D."/>
            <person name="Sun H."/>
            <person name="Yadav J.S."/>
            <person name="Pangilinan J."/>
            <person name="Larsson K.H."/>
            <person name="Matsuura K."/>
            <person name="Barry K."/>
            <person name="Labutti K."/>
            <person name="Kuo R."/>
            <person name="Ohm R.A."/>
            <person name="Bhattacharya S.S."/>
            <person name="Shirouzu T."/>
            <person name="Yoshinaga Y."/>
            <person name="Martin F.M."/>
            <person name="Grigoriev I.V."/>
            <person name="Hibbett D.S."/>
        </authorList>
    </citation>
    <scope>NUCLEOTIDE SEQUENCE [LARGE SCALE GENOMIC DNA]</scope>
    <source>
        <strain evidence="2 3">HHB12029</strain>
    </source>
</reference>
<protein>
    <submittedName>
        <fullName evidence="2">Uncharacterized protein</fullName>
    </submittedName>
</protein>
<evidence type="ECO:0000313" key="3">
    <source>
        <dbReference type="Proteomes" id="UP000077266"/>
    </source>
</evidence>
<name>A0A165JZP6_EXIGL</name>
<gene>
    <name evidence="2" type="ORF">EXIGLDRAFT_748117</name>
</gene>
<evidence type="ECO:0000313" key="2">
    <source>
        <dbReference type="EMBL" id="KZV95577.1"/>
    </source>
</evidence>
<dbReference type="InParanoid" id="A0A165JZP6"/>
<proteinExistence type="predicted"/>
<dbReference type="AlphaFoldDB" id="A0A165JZP6"/>
<organism evidence="2 3">
    <name type="scientific">Exidia glandulosa HHB12029</name>
    <dbReference type="NCBI Taxonomy" id="1314781"/>
    <lineage>
        <taxon>Eukaryota</taxon>
        <taxon>Fungi</taxon>
        <taxon>Dikarya</taxon>
        <taxon>Basidiomycota</taxon>
        <taxon>Agaricomycotina</taxon>
        <taxon>Agaricomycetes</taxon>
        <taxon>Auriculariales</taxon>
        <taxon>Exidiaceae</taxon>
        <taxon>Exidia</taxon>
    </lineage>
</organism>
<sequence length="940" mass="104338">MSSDEGEDESFQAVRRIVEGGLNRKQARRAWGCLFPGEPLPEIDGRVDEFLHDMRALGNASSISDMVAQMQKWCYRNPDSVASSEGDDVLPSTSRLAIADSEQENAVLNVFPAIIIAQDMATENEASRAFSTSSLSGPFIGSSHLNAESSSSRPGKRAHEDGPDGAPTDRPSARIKTGPSPRQPVISWSTAEVKIKQLLEDFTDHIFQVGMFSANAKGFVPEEHLWQPPAHWKDEDPDVEAHLRELSIPAIPHTLRTYREPDMLLHALGGEEHDGTMNSDFRDKLRYLLSVGHALLNQASGSGKTRMLFAVLARAWGFYFTCLWKQGSDPYGSQDIVEAFRMIESSDQLRPDGLKFTSSVQDWSTGADSQAGVEETWLRNRTIATDAFRAVLLARLLVYTQFRRIATAKALPESEARIAWCMLQICPHFSGVQDVFCGILERLKGVSSAEITKQTDAVLSHLAQTEQTPKYLVFDEAQVAAEMWKSAFGPTPGEITTASTFLEKCRPVLKPLADAMHTLLPIKVLISGTKLRTQSVKNALSSTLMKRDGYHMFSDFGESRRNNILPTIRAYIPNIYEKLRDQGELVHSILKWLQGRHRFLARFIHGVLMAGSSPAKLQNVLSNIIIKSTGFPSIDPLYENLPYMDMARILPNILRNRADYSQKTYRSLETAVMHFLLESEYANASPETLELVEHGLGRFQTVEQISGYSDDKIVINENLVLASLMGWATRTGDDGFNPLVEYINTAFQESDTGSTGKALELATQLLGYEFFGDDGRILSDVFTFLSEPPAWARARARLIGTFKGSSMSGKTVLQEKAKTVTLGLKSADSVTSLEWFLKRRATNTDDVPLDTVSLEEDHSEVDIPPKNYVPLPRVHPPILQPDRNWGPDVIFGVLLDPTGIEGTGLTEPTELLICIQCKNKKEAHSLTDSHRRAGGQVGRL</sequence>
<dbReference type="Proteomes" id="UP000077266">
    <property type="component" value="Unassembled WGS sequence"/>
</dbReference>
<accession>A0A165JZP6</accession>